<evidence type="ECO:0000313" key="3">
    <source>
        <dbReference type="Proteomes" id="UP000033934"/>
    </source>
</evidence>
<feature type="region of interest" description="Disordered" evidence="1">
    <location>
        <begin position="1"/>
        <end position="46"/>
    </location>
</feature>
<gene>
    <name evidence="2" type="ORF">UT11_C0027G0013</name>
</gene>
<sequence length="346" mass="39625">MPEGEPSQFDPNEPDEPVDGLIDKSTTEPSEPATEAEPSLEQLKNPKYWEQEFQKSWESKAGQEKNWAGLRMLKEYDFTPTQIQGEPIDGRVLGVNTRGQILRVLKNFILYEFHEEKTFGDLGTHPVKYSVYRTVNTDQDVLFEKQFHSSQISKAQRYEQSLNEQTTNSITLPDKKISITVSHDPRQQGLRQFYKKGDGTEHSQLIKGDFYGAIGLIPSVSVACSPDGKIVVAPTHKNGYQIWSSPFYAGYWSEIDRDQELETKSIGNTLTKAIDDITNMPLERIQGIQIDLAMRAFSKRFPNQKKNREIWQNCTDVAKAFQQGFDSWREKTKTLPRPANRDNLDQ</sequence>
<dbReference type="Proteomes" id="UP000033934">
    <property type="component" value="Unassembled WGS sequence"/>
</dbReference>
<accession>A0A0G0LBI6</accession>
<dbReference type="AlphaFoldDB" id="A0A0G0LBI6"/>
<name>A0A0G0LBI6_9BACT</name>
<feature type="compositionally biased region" description="Low complexity" evidence="1">
    <location>
        <begin position="27"/>
        <end position="39"/>
    </location>
</feature>
<reference evidence="2 3" key="1">
    <citation type="journal article" date="2015" name="Nature">
        <title>rRNA introns, odd ribosomes, and small enigmatic genomes across a large radiation of phyla.</title>
        <authorList>
            <person name="Brown C.T."/>
            <person name="Hug L.A."/>
            <person name="Thomas B.C."/>
            <person name="Sharon I."/>
            <person name="Castelle C.J."/>
            <person name="Singh A."/>
            <person name="Wilkins M.J."/>
            <person name="Williams K.H."/>
            <person name="Banfield J.F."/>
        </authorList>
    </citation>
    <scope>NUCLEOTIDE SEQUENCE [LARGE SCALE GENOMIC DNA]</scope>
</reference>
<evidence type="ECO:0000313" key="2">
    <source>
        <dbReference type="EMBL" id="KKQ89393.1"/>
    </source>
</evidence>
<dbReference type="EMBL" id="LBVO01000027">
    <property type="protein sequence ID" value="KKQ89393.1"/>
    <property type="molecule type" value="Genomic_DNA"/>
</dbReference>
<organism evidence="2 3">
    <name type="scientific">Berkelbacteria bacterium GW2011_GWA2_38_9</name>
    <dbReference type="NCBI Taxonomy" id="1618334"/>
    <lineage>
        <taxon>Bacteria</taxon>
        <taxon>Candidatus Berkelbacteria</taxon>
    </lineage>
</organism>
<comment type="caution">
    <text evidence="2">The sequence shown here is derived from an EMBL/GenBank/DDBJ whole genome shotgun (WGS) entry which is preliminary data.</text>
</comment>
<proteinExistence type="predicted"/>
<evidence type="ECO:0000256" key="1">
    <source>
        <dbReference type="SAM" id="MobiDB-lite"/>
    </source>
</evidence>
<protein>
    <submittedName>
        <fullName evidence="2">Uncharacterized protein</fullName>
    </submittedName>
</protein>